<keyword evidence="3" id="KW-0050">Antiport</keyword>
<evidence type="ECO:0000256" key="5">
    <source>
        <dbReference type="ARBA" id="ARBA00022692"/>
    </source>
</evidence>
<evidence type="ECO:0000313" key="12">
    <source>
        <dbReference type="Proteomes" id="UP000008957"/>
    </source>
</evidence>
<reference evidence="12" key="1">
    <citation type="submission" date="2010-03" db="EMBL/GenBank/DDBJ databases">
        <title>The genome sequence of Synergistetes sp. SGP1.</title>
        <authorList>
            <consortium name="metaHIT consortium -- http://www.metahit.eu/"/>
            <person name="Pajon A."/>
            <person name="Turner K."/>
            <person name="Parkhill J."/>
            <person name="Wade W."/>
            <person name="Vartoukian S."/>
        </authorList>
    </citation>
    <scope>NUCLEOTIDE SEQUENCE [LARGE SCALE GENOMIC DNA]</scope>
    <source>
        <strain evidence="12">SGP1</strain>
    </source>
</reference>
<dbReference type="PANTHER" id="PTHR33451">
    <property type="entry name" value="MALATE-2H(+)/NA(+)-LACTATE ANTIPORTER"/>
    <property type="match status" value="1"/>
</dbReference>
<feature type="transmembrane region" description="Helical" evidence="9">
    <location>
        <begin position="250"/>
        <end position="273"/>
    </location>
</feature>
<keyword evidence="12" id="KW-1185">Reference proteome</keyword>
<feature type="transmembrane region" description="Helical" evidence="9">
    <location>
        <begin position="285"/>
        <end position="312"/>
    </location>
</feature>
<proteinExistence type="inferred from homology"/>
<keyword evidence="7 9" id="KW-0472">Membrane</keyword>
<feature type="transmembrane region" description="Helical" evidence="9">
    <location>
        <begin position="179"/>
        <end position="200"/>
    </location>
</feature>
<keyword evidence="6 9" id="KW-1133">Transmembrane helix</keyword>
<dbReference type="KEGG" id="sbr:SY1_12580"/>
<accession>A0AB94IX70</accession>
<evidence type="ECO:0000256" key="7">
    <source>
        <dbReference type="ARBA" id="ARBA00023136"/>
    </source>
</evidence>
<dbReference type="PANTHER" id="PTHR33451:SF3">
    <property type="entry name" value="MALATE-2H(+)_NA(+)-LACTATE ANTIPORTER"/>
    <property type="match status" value="1"/>
</dbReference>
<feature type="transmembrane region" description="Helical" evidence="9">
    <location>
        <begin position="411"/>
        <end position="428"/>
    </location>
</feature>
<feature type="transmembrane region" description="Helical" evidence="9">
    <location>
        <begin position="332"/>
        <end position="349"/>
    </location>
</feature>
<dbReference type="InterPro" id="IPR018461">
    <property type="entry name" value="Na/H_Antiport_NhaC-like_C"/>
</dbReference>
<dbReference type="InterPro" id="IPR052180">
    <property type="entry name" value="NhaC_Na-H+_Antiporter"/>
</dbReference>
<dbReference type="RefSeq" id="WP_015556540.1">
    <property type="nucleotide sequence ID" value="NC_021038.1"/>
</dbReference>
<keyword evidence="2" id="KW-0813">Transport</keyword>
<reference evidence="11 12" key="2">
    <citation type="submission" date="2010-03" db="EMBL/GenBank/DDBJ databases">
        <authorList>
            <person name="Pajon A."/>
        </authorList>
    </citation>
    <scope>NUCLEOTIDE SEQUENCE [LARGE SCALE GENOMIC DNA]</scope>
    <source>
        <strain evidence="11 12">SGP1</strain>
    </source>
</reference>
<dbReference type="GO" id="GO:0015297">
    <property type="term" value="F:antiporter activity"/>
    <property type="evidence" value="ECO:0007669"/>
    <property type="project" value="UniProtKB-KW"/>
</dbReference>
<name>A0AB94IX70_9BACT</name>
<comment type="similarity">
    <text evidence="8">Belongs to the NhaC Na(+)/H(+) (TC 2.A.35) antiporter family.</text>
</comment>
<dbReference type="AlphaFoldDB" id="A0AB94IX70"/>
<evidence type="ECO:0000256" key="3">
    <source>
        <dbReference type="ARBA" id="ARBA00022449"/>
    </source>
</evidence>
<feature type="domain" description="Na+/H+ antiporter NhaC-like C-terminal" evidence="10">
    <location>
        <begin position="148"/>
        <end position="406"/>
    </location>
</feature>
<dbReference type="Pfam" id="PF03553">
    <property type="entry name" value="Na_H_antiporter"/>
    <property type="match status" value="1"/>
</dbReference>
<dbReference type="EMBL" id="FP929056">
    <property type="protein sequence ID" value="CBL28393.1"/>
    <property type="molecule type" value="Genomic_DNA"/>
</dbReference>
<keyword evidence="5 9" id="KW-0812">Transmembrane</keyword>
<evidence type="ECO:0000256" key="6">
    <source>
        <dbReference type="ARBA" id="ARBA00022989"/>
    </source>
</evidence>
<feature type="transmembrane region" description="Helical" evidence="9">
    <location>
        <begin position="220"/>
        <end position="238"/>
    </location>
</feature>
<feature type="transmembrane region" description="Helical" evidence="9">
    <location>
        <begin position="28"/>
        <end position="49"/>
    </location>
</feature>
<dbReference type="Proteomes" id="UP000008957">
    <property type="component" value="Chromosome"/>
</dbReference>
<protein>
    <submittedName>
        <fullName evidence="11">Na+/H+ antiporter</fullName>
    </submittedName>
</protein>
<feature type="transmembrane region" description="Helical" evidence="9">
    <location>
        <begin position="61"/>
        <end position="79"/>
    </location>
</feature>
<sequence length="435" mass="45652">MLTLVFAVFAALMAGSLACGYSMLWALAAGFAGFMGVGLRRGFALPSLLRMAWRGVRESLIVVRVMLTIGVLTGLWRAAGTFALLTAWGLRLLSPSTFILSAFLLSCTLSYALGSSFATAGTLGVALMTVARSGGVNELAAAGAILSGIYFGDRASPASSCANLVAALTSMDLYDNVKLMMRTAFLPLLLALGLHAWLSFKNPMLGGEGAVLTSLNLDFHLSPWCALPALVMLVLPLFKVKVLHSFGVSILCAFLCAVLLQRTGTAGALRFALMGFHAPEGSVRAIFNGGGLVSMLEISAALMISGTFAGIFDGTGILKGLQSRLVRAMDALGAYPVTLTLGTLANAVFCNQTVAVMMTVHVVRHPYGERGLPPAELAQDLANSAVITAGMVPWCIGCSVPLTMMGAGAGAVPYAAYVYLLPLCYLLTRRRWFKG</sequence>
<evidence type="ECO:0000256" key="9">
    <source>
        <dbReference type="SAM" id="Phobius"/>
    </source>
</evidence>
<gene>
    <name evidence="11" type="ORF">SY1_12580</name>
</gene>
<comment type="subcellular location">
    <subcellularLocation>
        <location evidence="1">Cell membrane</location>
        <topology evidence="1">Multi-pass membrane protein</topology>
    </subcellularLocation>
</comment>
<evidence type="ECO:0000256" key="4">
    <source>
        <dbReference type="ARBA" id="ARBA00022475"/>
    </source>
</evidence>
<evidence type="ECO:0000256" key="1">
    <source>
        <dbReference type="ARBA" id="ARBA00004651"/>
    </source>
</evidence>
<keyword evidence="4" id="KW-1003">Cell membrane</keyword>
<evidence type="ECO:0000256" key="8">
    <source>
        <dbReference type="ARBA" id="ARBA00038435"/>
    </source>
</evidence>
<evidence type="ECO:0000259" key="10">
    <source>
        <dbReference type="Pfam" id="PF03553"/>
    </source>
</evidence>
<evidence type="ECO:0000313" key="11">
    <source>
        <dbReference type="EMBL" id="CBL28393.1"/>
    </source>
</evidence>
<dbReference type="GO" id="GO:0005886">
    <property type="term" value="C:plasma membrane"/>
    <property type="evidence" value="ECO:0007669"/>
    <property type="project" value="UniProtKB-SubCell"/>
</dbReference>
<feature type="transmembrane region" description="Helical" evidence="9">
    <location>
        <begin position="99"/>
        <end position="127"/>
    </location>
</feature>
<evidence type="ECO:0000256" key="2">
    <source>
        <dbReference type="ARBA" id="ARBA00022448"/>
    </source>
</evidence>
<organism evidence="11 12">
    <name type="scientific">Fretibacterium fastidiosum</name>
    <dbReference type="NCBI Taxonomy" id="651822"/>
    <lineage>
        <taxon>Bacteria</taxon>
        <taxon>Thermotogati</taxon>
        <taxon>Synergistota</taxon>
        <taxon>Synergistia</taxon>
        <taxon>Synergistales</taxon>
        <taxon>Aminobacteriaceae</taxon>
        <taxon>Fretibacterium</taxon>
    </lineage>
</organism>